<evidence type="ECO:0000313" key="3">
    <source>
        <dbReference type="Proteomes" id="UP000184184"/>
    </source>
</evidence>
<reference evidence="2 3" key="1">
    <citation type="submission" date="2016-11" db="EMBL/GenBank/DDBJ databases">
        <authorList>
            <person name="Jaros S."/>
            <person name="Januszkiewicz K."/>
            <person name="Wedrychowicz H."/>
        </authorList>
    </citation>
    <scope>NUCLEOTIDE SEQUENCE [LARGE SCALE GENOMIC DNA]</scope>
    <source>
        <strain evidence="2 3">CGMCC 1.10681</strain>
    </source>
</reference>
<dbReference type="AlphaFoldDB" id="A0A1M7Q0P6"/>
<evidence type="ECO:0000256" key="1">
    <source>
        <dbReference type="SAM" id="Phobius"/>
    </source>
</evidence>
<gene>
    <name evidence="2" type="ORF">SAMN05216179_2701</name>
</gene>
<organism evidence="2 3">
    <name type="scientific">Gracilibacillus kekensis</name>
    <dbReference type="NCBI Taxonomy" id="1027249"/>
    <lineage>
        <taxon>Bacteria</taxon>
        <taxon>Bacillati</taxon>
        <taxon>Bacillota</taxon>
        <taxon>Bacilli</taxon>
        <taxon>Bacillales</taxon>
        <taxon>Bacillaceae</taxon>
        <taxon>Gracilibacillus</taxon>
    </lineage>
</organism>
<dbReference type="Pfam" id="PF19638">
    <property type="entry name" value="DUF6141"/>
    <property type="match status" value="1"/>
</dbReference>
<feature type="transmembrane region" description="Helical" evidence="1">
    <location>
        <begin position="21"/>
        <end position="39"/>
    </location>
</feature>
<dbReference type="STRING" id="1027249.SAMN05216179_2701"/>
<keyword evidence="3" id="KW-1185">Reference proteome</keyword>
<dbReference type="EMBL" id="FRCZ01000005">
    <property type="protein sequence ID" value="SHN23657.1"/>
    <property type="molecule type" value="Genomic_DNA"/>
</dbReference>
<proteinExistence type="predicted"/>
<sequence>MLKIDEQYKVVFKEIQKPRSILLWIFISLFIFSIWYTFIEQIILGNPVGTKPAPDVFLIFLWLFLCIIVPIILLFFTKLIIEVREDGLYIRYMPFHLHYKKFLFREIKDYESITYSPLKRFGGWGIRLNINGEKAYNMDGNKAIEMVIKDQTVVIGTRQPEEIKTAINSLTKRQ</sequence>
<keyword evidence="1" id="KW-0812">Transmembrane</keyword>
<evidence type="ECO:0000313" key="2">
    <source>
        <dbReference type="EMBL" id="SHN23657.1"/>
    </source>
</evidence>
<keyword evidence="1" id="KW-0472">Membrane</keyword>
<feature type="transmembrane region" description="Helical" evidence="1">
    <location>
        <begin position="59"/>
        <end position="81"/>
    </location>
</feature>
<keyword evidence="1" id="KW-1133">Transmembrane helix</keyword>
<name>A0A1M7Q0P6_9BACI</name>
<accession>A0A1M7Q0P6</accession>
<protein>
    <submittedName>
        <fullName evidence="2">Uncharacterized protein</fullName>
    </submittedName>
</protein>
<dbReference type="Proteomes" id="UP000184184">
    <property type="component" value="Unassembled WGS sequence"/>
</dbReference>
<dbReference type="InterPro" id="IPR046139">
    <property type="entry name" value="DUF6141"/>
</dbReference>